<dbReference type="Proteomes" id="UP001311232">
    <property type="component" value="Unassembled WGS sequence"/>
</dbReference>
<dbReference type="AlphaFoldDB" id="A0AAV9S8F0"/>
<accession>A0AAV9S8F0</accession>
<dbReference type="EMBL" id="JAHHUM010000688">
    <property type="protein sequence ID" value="KAK5617622.1"/>
    <property type="molecule type" value="Genomic_DNA"/>
</dbReference>
<protein>
    <submittedName>
        <fullName evidence="2">Uncharacterized protein</fullName>
    </submittedName>
</protein>
<keyword evidence="1" id="KW-1133">Transmembrane helix</keyword>
<organism evidence="2 3">
    <name type="scientific">Crenichthys baileyi</name>
    <name type="common">White River springfish</name>
    <dbReference type="NCBI Taxonomy" id="28760"/>
    <lineage>
        <taxon>Eukaryota</taxon>
        <taxon>Metazoa</taxon>
        <taxon>Chordata</taxon>
        <taxon>Craniata</taxon>
        <taxon>Vertebrata</taxon>
        <taxon>Euteleostomi</taxon>
        <taxon>Actinopterygii</taxon>
        <taxon>Neopterygii</taxon>
        <taxon>Teleostei</taxon>
        <taxon>Neoteleostei</taxon>
        <taxon>Acanthomorphata</taxon>
        <taxon>Ovalentaria</taxon>
        <taxon>Atherinomorphae</taxon>
        <taxon>Cyprinodontiformes</taxon>
        <taxon>Goodeidae</taxon>
        <taxon>Crenichthys</taxon>
    </lineage>
</organism>
<keyword evidence="3" id="KW-1185">Reference proteome</keyword>
<keyword evidence="1" id="KW-0472">Membrane</keyword>
<feature type="transmembrane region" description="Helical" evidence="1">
    <location>
        <begin position="47"/>
        <end position="71"/>
    </location>
</feature>
<sequence length="81" mass="8570">MSGVFTAPRSCSDYLDANLQVGGSFATGLLDFTSTVTTGFLDLESTFVAGLVLIAILRVLLDLLILARLLYITSGVIITLT</sequence>
<evidence type="ECO:0000256" key="1">
    <source>
        <dbReference type="SAM" id="Phobius"/>
    </source>
</evidence>
<gene>
    <name evidence="2" type="ORF">CRENBAI_002688</name>
</gene>
<keyword evidence="1" id="KW-0812">Transmembrane</keyword>
<name>A0AAV9S8F0_9TELE</name>
<evidence type="ECO:0000313" key="3">
    <source>
        <dbReference type="Proteomes" id="UP001311232"/>
    </source>
</evidence>
<reference evidence="2 3" key="1">
    <citation type="submission" date="2021-06" db="EMBL/GenBank/DDBJ databases">
        <authorList>
            <person name="Palmer J.M."/>
        </authorList>
    </citation>
    <scope>NUCLEOTIDE SEQUENCE [LARGE SCALE GENOMIC DNA]</scope>
    <source>
        <strain evidence="2 3">MEX-2019</strain>
        <tissue evidence="2">Muscle</tissue>
    </source>
</reference>
<comment type="caution">
    <text evidence="2">The sequence shown here is derived from an EMBL/GenBank/DDBJ whole genome shotgun (WGS) entry which is preliminary data.</text>
</comment>
<evidence type="ECO:0000313" key="2">
    <source>
        <dbReference type="EMBL" id="KAK5617622.1"/>
    </source>
</evidence>
<proteinExistence type="predicted"/>